<dbReference type="AlphaFoldDB" id="A0A0N0I9M4"/>
<dbReference type="Proteomes" id="UP000053226">
    <property type="component" value="Unassembled WGS sequence"/>
</dbReference>
<sequence>MNIYQRGHHTALRMLKKYGASYQVKRDGKYWVDDDTGKEHHEAETQFLVTGVKVQYKPSDIDGTLILSTDIRMVFSPEMVIQKGDRVLVDGLWLRVQEPNPIKPAELVICYQSQLRA</sequence>
<dbReference type="RefSeq" id="WP_053908883.1">
    <property type="nucleotide sequence ID" value="NZ_CAWMUS010000026.1"/>
</dbReference>
<gene>
    <name evidence="1" type="ORF">M992_2494</name>
</gene>
<dbReference type="EMBL" id="LGAA01000026">
    <property type="protein sequence ID" value="KPD01951.1"/>
    <property type="molecule type" value="Genomic_DNA"/>
</dbReference>
<dbReference type="OrthoDB" id="6539783at2"/>
<evidence type="ECO:0000313" key="1">
    <source>
        <dbReference type="EMBL" id="KPD01951.1"/>
    </source>
</evidence>
<accession>A0A0N0I9M4</accession>
<reference evidence="1 2" key="1">
    <citation type="submission" date="2015-07" db="EMBL/GenBank/DDBJ databases">
        <title>ATOL: Assembling a taxonomically balanced genome-scale reconstruction of the evolutionary history of the Enterobacteriaceae.</title>
        <authorList>
            <person name="Plunkett G.III."/>
            <person name="Neeno-Eckwall E.C."/>
            <person name="Glasner J.D."/>
            <person name="Perna N.T."/>
        </authorList>
    </citation>
    <scope>NUCLEOTIDE SEQUENCE [LARGE SCALE GENOMIC DNA]</scope>
    <source>
        <strain evidence="1 2">ATCC 35017</strain>
    </source>
</reference>
<organism evidence="1 2">
    <name type="scientific">Moellerella wisconsensis ATCC 35017</name>
    <dbReference type="NCBI Taxonomy" id="1354267"/>
    <lineage>
        <taxon>Bacteria</taxon>
        <taxon>Pseudomonadati</taxon>
        <taxon>Pseudomonadota</taxon>
        <taxon>Gammaproteobacteria</taxon>
        <taxon>Enterobacterales</taxon>
        <taxon>Morganellaceae</taxon>
        <taxon>Moellerella</taxon>
    </lineage>
</organism>
<keyword evidence="2" id="KW-1185">Reference proteome</keyword>
<protein>
    <submittedName>
        <fullName evidence="1">Phage protein</fullName>
    </submittedName>
</protein>
<evidence type="ECO:0000313" key="2">
    <source>
        <dbReference type="Proteomes" id="UP000053226"/>
    </source>
</evidence>
<name>A0A0N0I9M4_9GAMM</name>
<proteinExistence type="predicted"/>
<comment type="caution">
    <text evidence="1">The sequence shown here is derived from an EMBL/GenBank/DDBJ whole genome shotgun (WGS) entry which is preliminary data.</text>
</comment>